<reference evidence="1 2" key="1">
    <citation type="submission" date="2008-08" db="EMBL/GenBank/DDBJ databases">
        <authorList>
            <person name="Madupu R."/>
            <person name="Durkin A.S."/>
            <person name="Torralba M."/>
            <person name="Methe B."/>
            <person name="Sutton G.G."/>
            <person name="Strausberg R.L."/>
            <person name="Nelson K.E."/>
        </authorList>
    </citation>
    <scope>NUCLEOTIDE SEQUENCE [LARGE SCALE GENOMIC DNA]</scope>
    <source>
        <strain evidence="1 2">RM3267</strain>
    </source>
</reference>
<sequence>MFLSTLPQTELGGKNSRLCRLAKRFVSPLFNRPRQTPPQIPDAPYPQIYPPHRLAERLFCALFTSNLPPHKS</sequence>
<proteinExistence type="predicted"/>
<evidence type="ECO:0000313" key="2">
    <source>
        <dbReference type="Proteomes" id="UP000003082"/>
    </source>
</evidence>
<accession>B9D4P7</accession>
<dbReference type="EMBL" id="ACFU01000029">
    <property type="protein sequence ID" value="EEF13019.1"/>
    <property type="molecule type" value="Genomic_DNA"/>
</dbReference>
<gene>
    <name evidence="1" type="ORF">CAMRE0001_3092</name>
</gene>
<protein>
    <submittedName>
        <fullName evidence="1">Uncharacterized protein</fullName>
    </submittedName>
</protein>
<keyword evidence="2" id="KW-1185">Reference proteome</keyword>
<dbReference type="Proteomes" id="UP000003082">
    <property type="component" value="Unassembled WGS sequence"/>
</dbReference>
<name>B9D4P7_CAMRE</name>
<dbReference type="STRING" id="553218.CAMRE0001_3092"/>
<dbReference type="AlphaFoldDB" id="B9D4P7"/>
<organism evidence="1 2">
    <name type="scientific">Campylobacter rectus RM3267</name>
    <dbReference type="NCBI Taxonomy" id="553218"/>
    <lineage>
        <taxon>Bacteria</taxon>
        <taxon>Pseudomonadati</taxon>
        <taxon>Campylobacterota</taxon>
        <taxon>Epsilonproteobacteria</taxon>
        <taxon>Campylobacterales</taxon>
        <taxon>Campylobacteraceae</taxon>
        <taxon>Campylobacter</taxon>
    </lineage>
</organism>
<comment type="caution">
    <text evidence="1">The sequence shown here is derived from an EMBL/GenBank/DDBJ whole genome shotgun (WGS) entry which is preliminary data.</text>
</comment>
<evidence type="ECO:0000313" key="1">
    <source>
        <dbReference type="EMBL" id="EEF13019.1"/>
    </source>
</evidence>